<dbReference type="Gene3D" id="3.30.230.70">
    <property type="entry name" value="GHMP Kinase, N-terminal domain"/>
    <property type="match status" value="1"/>
</dbReference>
<comment type="caution">
    <text evidence="8">The sequence shown here is derived from an EMBL/GenBank/DDBJ whole genome shotgun (WGS) entry which is preliminary data.</text>
</comment>
<sequence>MVLSVTESSYIYDSLVSSNPTRPDSRKPNQYRPLKANCGFLPNSNGSSRIFNADSTECITSVKAKVVRNCKKSDLINVEIDIYGERDSSTLTQHLTTMIKQSLNDSFDYSVLKLTNKYYFQLYIDVSVLYLPEDFNYSSYTLYSILSLISMGVYLALKSAKLPLLVSEKEDFEVEEEPTFSDDWEASTYLIPRDPSKSFQPALAFVVGAVGNTVIIDPSLEEEQIIEHGIGITWSNDRITTPIQSLTLSSSNTKGLKPALIFKAIEVVRNVAKDVVNALNAISEQHVDVFDTAF</sequence>
<dbReference type="PANTHER" id="PTHR11097:SF8">
    <property type="entry name" value="EXOSOME COMPLEX COMPONENT RRP42"/>
    <property type="match status" value="1"/>
</dbReference>
<evidence type="ECO:0000259" key="7">
    <source>
        <dbReference type="Pfam" id="PF01138"/>
    </source>
</evidence>
<dbReference type="GO" id="GO:0034473">
    <property type="term" value="P:U1 snRNA 3'-end processing"/>
    <property type="evidence" value="ECO:0007669"/>
    <property type="project" value="TreeGrafter"/>
</dbReference>
<dbReference type="PANTHER" id="PTHR11097">
    <property type="entry name" value="EXOSOME COMPLEX EXONUCLEASE RIBOSOMAL RNA PROCESSING PROTEIN"/>
    <property type="match status" value="1"/>
</dbReference>
<dbReference type="HOGENOM" id="CLU_046570_1_0_1"/>
<dbReference type="GO" id="GO:0016075">
    <property type="term" value="P:rRNA catabolic process"/>
    <property type="evidence" value="ECO:0007669"/>
    <property type="project" value="EnsemblFungi"/>
</dbReference>
<dbReference type="VEuPathDB" id="FungiDB:C5L36_0A10070"/>
<name>A0A099NWS3_PICKU</name>
<comment type="subcellular location">
    <subcellularLocation>
        <location evidence="1">Cytoplasm</location>
    </subcellularLocation>
    <subcellularLocation>
        <location evidence="2">Nucleus</location>
        <location evidence="2">Nucleolus</location>
    </subcellularLocation>
</comment>
<proteinExistence type="inferred from homology"/>
<feature type="domain" description="Exoribonuclease phosphorolytic" evidence="7">
    <location>
        <begin position="30"/>
        <end position="163"/>
    </location>
</feature>
<evidence type="ECO:0000313" key="8">
    <source>
        <dbReference type="EMBL" id="KGK36394.1"/>
    </source>
</evidence>
<dbReference type="GO" id="GO:0005730">
    <property type="term" value="C:nucleolus"/>
    <property type="evidence" value="ECO:0007669"/>
    <property type="project" value="UniProtKB-SubCell"/>
</dbReference>
<dbReference type="GO" id="GO:0071035">
    <property type="term" value="P:nuclear polyadenylation-dependent rRNA catabolic process"/>
    <property type="evidence" value="ECO:0007669"/>
    <property type="project" value="TreeGrafter"/>
</dbReference>
<dbReference type="GO" id="GO:0034476">
    <property type="term" value="P:U5 snRNA 3'-end processing"/>
    <property type="evidence" value="ECO:0007669"/>
    <property type="project" value="TreeGrafter"/>
</dbReference>
<accession>A0A099NWS3</accession>
<dbReference type="AlphaFoldDB" id="A0A099NWS3"/>
<dbReference type="GO" id="GO:0035925">
    <property type="term" value="F:mRNA 3'-UTR AU-rich region binding"/>
    <property type="evidence" value="ECO:0007669"/>
    <property type="project" value="TreeGrafter"/>
</dbReference>
<dbReference type="InterPro" id="IPR036345">
    <property type="entry name" value="ExoRNase_PH_dom2_sf"/>
</dbReference>
<evidence type="ECO:0000256" key="4">
    <source>
        <dbReference type="ARBA" id="ARBA00022490"/>
    </source>
</evidence>
<evidence type="ECO:0000256" key="6">
    <source>
        <dbReference type="ARBA" id="ARBA00042523"/>
    </source>
</evidence>
<dbReference type="GO" id="GO:0071038">
    <property type="term" value="P:TRAMP-dependent tRNA surveillance pathway"/>
    <property type="evidence" value="ECO:0007669"/>
    <property type="project" value="EnsemblFungi"/>
</dbReference>
<dbReference type="GO" id="GO:0000177">
    <property type="term" value="C:cytoplasmic exosome (RNase complex)"/>
    <property type="evidence" value="ECO:0007669"/>
    <property type="project" value="EnsemblFungi"/>
</dbReference>
<comment type="similarity">
    <text evidence="3">Belongs to the RNase PH family.</text>
</comment>
<organism evidence="8 9">
    <name type="scientific">Pichia kudriavzevii</name>
    <name type="common">Yeast</name>
    <name type="synonym">Issatchenkia orientalis</name>
    <dbReference type="NCBI Taxonomy" id="4909"/>
    <lineage>
        <taxon>Eukaryota</taxon>
        <taxon>Fungi</taxon>
        <taxon>Dikarya</taxon>
        <taxon>Ascomycota</taxon>
        <taxon>Saccharomycotina</taxon>
        <taxon>Pichiomycetes</taxon>
        <taxon>Pichiales</taxon>
        <taxon>Pichiaceae</taxon>
        <taxon>Pichia</taxon>
    </lineage>
</organism>
<gene>
    <name evidence="8" type="ORF">JL09_g4454</name>
</gene>
<evidence type="ECO:0000256" key="3">
    <source>
        <dbReference type="ARBA" id="ARBA00006678"/>
    </source>
</evidence>
<reference evidence="9" key="1">
    <citation type="journal article" date="2014" name="Microb. Cell Fact.">
        <title>Exploiting Issatchenkia orientalis SD108 for succinic acid production.</title>
        <authorList>
            <person name="Xiao H."/>
            <person name="Shao Z."/>
            <person name="Jiang Y."/>
            <person name="Dole S."/>
            <person name="Zhao H."/>
        </authorList>
    </citation>
    <scope>NUCLEOTIDE SEQUENCE [LARGE SCALE GENOMIC DNA]</scope>
    <source>
        <strain evidence="9">SD108</strain>
    </source>
</reference>
<dbReference type="eggNOG" id="KOG1612">
    <property type="taxonomic scope" value="Eukaryota"/>
</dbReference>
<dbReference type="GO" id="GO:0034475">
    <property type="term" value="P:U4 snRNA 3'-end processing"/>
    <property type="evidence" value="ECO:0007669"/>
    <property type="project" value="TreeGrafter"/>
</dbReference>
<dbReference type="InterPro" id="IPR020568">
    <property type="entry name" value="Ribosomal_Su5_D2-typ_SF"/>
</dbReference>
<dbReference type="Pfam" id="PF01138">
    <property type="entry name" value="RNase_PH"/>
    <property type="match status" value="1"/>
</dbReference>
<dbReference type="GO" id="GO:0000176">
    <property type="term" value="C:nuclear exosome (RNase complex)"/>
    <property type="evidence" value="ECO:0007669"/>
    <property type="project" value="EnsemblFungi"/>
</dbReference>
<dbReference type="EMBL" id="JQFK01000074">
    <property type="protein sequence ID" value="KGK36394.1"/>
    <property type="molecule type" value="Genomic_DNA"/>
</dbReference>
<dbReference type="InterPro" id="IPR050590">
    <property type="entry name" value="Exosome_comp_Rrp42_subfam"/>
</dbReference>
<evidence type="ECO:0000256" key="1">
    <source>
        <dbReference type="ARBA" id="ARBA00004496"/>
    </source>
</evidence>
<keyword evidence="5" id="KW-0271">Exosome</keyword>
<keyword evidence="4" id="KW-0963">Cytoplasm</keyword>
<evidence type="ECO:0000256" key="5">
    <source>
        <dbReference type="ARBA" id="ARBA00022835"/>
    </source>
</evidence>
<dbReference type="Proteomes" id="UP000029867">
    <property type="component" value="Unassembled WGS sequence"/>
</dbReference>
<protein>
    <recommendedName>
        <fullName evidence="6">Ribosomal RNA-processing protein 42</fullName>
    </recommendedName>
</protein>
<dbReference type="SUPFAM" id="SSF55666">
    <property type="entry name" value="Ribonuclease PH domain 2-like"/>
    <property type="match status" value="1"/>
</dbReference>
<evidence type="ECO:0000313" key="9">
    <source>
        <dbReference type="Proteomes" id="UP000029867"/>
    </source>
</evidence>
<dbReference type="GO" id="GO:0000467">
    <property type="term" value="P:exonucleolytic trimming to generate mature 3'-end of 5.8S rRNA from tricistronic rRNA transcript (SSU-rRNA, 5.8S rRNA, LSU-rRNA)"/>
    <property type="evidence" value="ECO:0007669"/>
    <property type="project" value="EnsemblFungi"/>
</dbReference>
<dbReference type="InterPro" id="IPR027408">
    <property type="entry name" value="PNPase/RNase_PH_dom_sf"/>
</dbReference>
<dbReference type="InterPro" id="IPR001247">
    <property type="entry name" value="ExoRNase_PH_dom1"/>
</dbReference>
<dbReference type="SUPFAM" id="SSF54211">
    <property type="entry name" value="Ribosomal protein S5 domain 2-like"/>
    <property type="match status" value="1"/>
</dbReference>
<evidence type="ECO:0000256" key="2">
    <source>
        <dbReference type="ARBA" id="ARBA00004604"/>
    </source>
</evidence>
<dbReference type="GO" id="GO:0071028">
    <property type="term" value="P:nuclear mRNA surveillance"/>
    <property type="evidence" value="ECO:0007669"/>
    <property type="project" value="TreeGrafter"/>
</dbReference>